<name>A0AA88J8F7_FICCA</name>
<accession>A0AA88J8F7</accession>
<evidence type="ECO:0000313" key="2">
    <source>
        <dbReference type="EMBL" id="GMN20613.1"/>
    </source>
</evidence>
<evidence type="ECO:0000313" key="1">
    <source>
        <dbReference type="EMBL" id="GMN20599.1"/>
    </source>
</evidence>
<dbReference type="EMBL" id="BTGU01000224">
    <property type="protein sequence ID" value="GMN65284.1"/>
    <property type="molecule type" value="Genomic_DNA"/>
</dbReference>
<organism evidence="3 4">
    <name type="scientific">Ficus carica</name>
    <name type="common">Common fig</name>
    <dbReference type="NCBI Taxonomy" id="3494"/>
    <lineage>
        <taxon>Eukaryota</taxon>
        <taxon>Viridiplantae</taxon>
        <taxon>Streptophyta</taxon>
        <taxon>Embryophyta</taxon>
        <taxon>Tracheophyta</taxon>
        <taxon>Spermatophyta</taxon>
        <taxon>Magnoliopsida</taxon>
        <taxon>eudicotyledons</taxon>
        <taxon>Gunneridae</taxon>
        <taxon>Pentapetalae</taxon>
        <taxon>rosids</taxon>
        <taxon>fabids</taxon>
        <taxon>Rosales</taxon>
        <taxon>Moraceae</taxon>
        <taxon>Ficeae</taxon>
        <taxon>Ficus</taxon>
    </lineage>
</organism>
<gene>
    <name evidence="3" type="ORF">TIFTF001_034364</name>
    <name evidence="1" type="ORF">TIFTF001_043125</name>
    <name evidence="2" type="ORF">TIFTF001_043130</name>
</gene>
<proteinExistence type="predicted"/>
<evidence type="ECO:0000313" key="4">
    <source>
        <dbReference type="Proteomes" id="UP001187192"/>
    </source>
</evidence>
<protein>
    <submittedName>
        <fullName evidence="3">Uncharacterized protein</fullName>
    </submittedName>
</protein>
<dbReference type="EMBL" id="BTGU01002648">
    <property type="protein sequence ID" value="GMN20613.1"/>
    <property type="molecule type" value="Genomic_DNA"/>
</dbReference>
<dbReference type="AlphaFoldDB" id="A0AA88J8F7"/>
<evidence type="ECO:0000313" key="3">
    <source>
        <dbReference type="EMBL" id="GMN65284.1"/>
    </source>
</evidence>
<dbReference type="Proteomes" id="UP001187192">
    <property type="component" value="Unassembled WGS sequence"/>
</dbReference>
<reference evidence="3" key="1">
    <citation type="submission" date="2023-07" db="EMBL/GenBank/DDBJ databases">
        <title>draft genome sequence of fig (Ficus carica).</title>
        <authorList>
            <person name="Takahashi T."/>
            <person name="Nishimura K."/>
        </authorList>
    </citation>
    <scope>NUCLEOTIDE SEQUENCE</scope>
</reference>
<comment type="caution">
    <text evidence="3">The sequence shown here is derived from an EMBL/GenBank/DDBJ whole genome shotgun (WGS) entry which is preliminary data.</text>
</comment>
<dbReference type="EMBL" id="BTGU01002646">
    <property type="protein sequence ID" value="GMN20599.1"/>
    <property type="molecule type" value="Genomic_DNA"/>
</dbReference>
<sequence>MGLFYRIIDKVAEQKVRIKELEDINKELVEKDSVHEEKLLDIERKFKDVKSSTEGLTSKLQKIMHEAKEGTDMMEIMVRRFDEAQAKIKITILDAFEKATLKPRYDLLKEYRQGLLVDAEVDEEIELYEDTLDDAGCSSYAPIEALPTTNVQ</sequence>
<keyword evidence="4" id="KW-1185">Reference proteome</keyword>